<organism evidence="1 2">
    <name type="scientific">Caenorhabditis tropicalis</name>
    <dbReference type="NCBI Taxonomy" id="1561998"/>
    <lineage>
        <taxon>Eukaryota</taxon>
        <taxon>Metazoa</taxon>
        <taxon>Ecdysozoa</taxon>
        <taxon>Nematoda</taxon>
        <taxon>Chromadorea</taxon>
        <taxon>Rhabditida</taxon>
        <taxon>Rhabditina</taxon>
        <taxon>Rhabditomorpha</taxon>
        <taxon>Rhabditoidea</taxon>
        <taxon>Rhabditidae</taxon>
        <taxon>Peloderinae</taxon>
        <taxon>Caenorhabditis</taxon>
    </lineage>
</organism>
<accession>A0A1I7T8K6</accession>
<protein>
    <submittedName>
        <fullName evidence="2">Uncharacterized protein</fullName>
    </submittedName>
</protein>
<evidence type="ECO:0000313" key="2">
    <source>
        <dbReference type="WBParaSite" id="Csp11.Scaffold546.g3475.t1"/>
    </source>
</evidence>
<sequence>MTISPIDTLEELWNWEGRNDIGDEYKESLTHFKPHSGPQILVCHDMRGGYLVKDSHSTMAFGNCHIKSEVL</sequence>
<keyword evidence="1" id="KW-1185">Reference proteome</keyword>
<dbReference type="WBParaSite" id="Csp11.Scaffold546.g3475.t1">
    <property type="protein sequence ID" value="Csp11.Scaffold546.g3475.t1"/>
    <property type="gene ID" value="Csp11.Scaffold546.g3475"/>
</dbReference>
<evidence type="ECO:0000313" key="1">
    <source>
        <dbReference type="Proteomes" id="UP000095282"/>
    </source>
</evidence>
<dbReference type="STRING" id="1561998.A0A1I7T8K6"/>
<dbReference type="Proteomes" id="UP000095282">
    <property type="component" value="Unplaced"/>
</dbReference>
<reference evidence="2" key="1">
    <citation type="submission" date="2016-11" db="UniProtKB">
        <authorList>
            <consortium name="WormBaseParasite"/>
        </authorList>
    </citation>
    <scope>IDENTIFICATION</scope>
</reference>
<proteinExistence type="predicted"/>
<dbReference type="AlphaFoldDB" id="A0A1I7T8K6"/>
<name>A0A1I7T8K6_9PELO</name>